<name>A0A0L6Z874_9CLOT</name>
<evidence type="ECO:0008006" key="4">
    <source>
        <dbReference type="Google" id="ProtNLM"/>
    </source>
</evidence>
<gene>
    <name evidence="2" type="ORF">CLHOM_27480</name>
</gene>
<keyword evidence="3" id="KW-1185">Reference proteome</keyword>
<dbReference type="PATRIC" id="fig|1121318.3.peg.2761"/>
<dbReference type="STRING" id="36844.SAMN04488501_1095"/>
<evidence type="ECO:0000313" key="3">
    <source>
        <dbReference type="Proteomes" id="UP000037043"/>
    </source>
</evidence>
<proteinExistence type="predicted"/>
<keyword evidence="1" id="KW-0812">Transmembrane</keyword>
<organism evidence="2 3">
    <name type="scientific">Clostridium homopropionicum DSM 5847</name>
    <dbReference type="NCBI Taxonomy" id="1121318"/>
    <lineage>
        <taxon>Bacteria</taxon>
        <taxon>Bacillati</taxon>
        <taxon>Bacillota</taxon>
        <taxon>Clostridia</taxon>
        <taxon>Eubacteriales</taxon>
        <taxon>Clostridiaceae</taxon>
        <taxon>Clostridium</taxon>
    </lineage>
</organism>
<reference evidence="3" key="1">
    <citation type="submission" date="2015-08" db="EMBL/GenBank/DDBJ databases">
        <title>Genome sequence of the strict anaerobe Clostridium homopropionicum LuHBu1 (DSM 5847T).</title>
        <authorList>
            <person name="Poehlein A."/>
            <person name="Beck M."/>
            <person name="Schiel-Bengelsdorf B."/>
            <person name="Bengelsdorf F.R."/>
            <person name="Daniel R."/>
            <person name="Duerre P."/>
        </authorList>
    </citation>
    <scope>NUCLEOTIDE SEQUENCE [LARGE SCALE GENOMIC DNA]</scope>
    <source>
        <strain evidence="3">DSM 5847</strain>
    </source>
</reference>
<feature type="transmembrane region" description="Helical" evidence="1">
    <location>
        <begin position="15"/>
        <end position="39"/>
    </location>
</feature>
<protein>
    <recommendedName>
        <fullName evidence="4">DUF3888 domain-containing protein</fullName>
    </recommendedName>
</protein>
<evidence type="ECO:0000313" key="2">
    <source>
        <dbReference type="EMBL" id="KOA19008.1"/>
    </source>
</evidence>
<dbReference type="Pfam" id="PF13027">
    <property type="entry name" value="DUF3888"/>
    <property type="match status" value="1"/>
</dbReference>
<dbReference type="AlphaFoldDB" id="A0A0L6Z874"/>
<accession>A0A0L6Z874</accession>
<sequence length="168" mass="19349">MSEKGEIMRKANKPIVMLSILILGFQFTFTTFISATTLYSTDIPYQPPEQSREELYQDIFISLLLPYIQNEVDKYYSKYLIQPPMVAPYTVDVLSAERPNGYRTFFFRLKLQVNSYIGPHNSVGLDYITVTVGGSGDVKIEKFEHIKSYVLPPNYEDIIKKGYKNPIP</sequence>
<keyword evidence="1" id="KW-1133">Transmembrane helix</keyword>
<comment type="caution">
    <text evidence="2">The sequence shown here is derived from an EMBL/GenBank/DDBJ whole genome shotgun (WGS) entry which is preliminary data.</text>
</comment>
<dbReference type="Proteomes" id="UP000037043">
    <property type="component" value="Unassembled WGS sequence"/>
</dbReference>
<dbReference type="InterPro" id="IPR024984">
    <property type="entry name" value="DUF3888"/>
</dbReference>
<evidence type="ECO:0000256" key="1">
    <source>
        <dbReference type="SAM" id="Phobius"/>
    </source>
</evidence>
<dbReference type="EMBL" id="LHUR01000031">
    <property type="protein sequence ID" value="KOA19008.1"/>
    <property type="molecule type" value="Genomic_DNA"/>
</dbReference>
<keyword evidence="1" id="KW-0472">Membrane</keyword>